<dbReference type="InterPro" id="IPR006597">
    <property type="entry name" value="Sel1-like"/>
</dbReference>
<dbReference type="Pfam" id="PF08238">
    <property type="entry name" value="Sel1"/>
    <property type="match status" value="3"/>
</dbReference>
<dbReference type="AlphaFoldDB" id="X1EQ81"/>
<reference evidence="3" key="1">
    <citation type="journal article" date="2014" name="Front. Microbiol.">
        <title>High frequency of phylogenetically diverse reductive dehalogenase-homologous genes in deep subseafloor sedimentary metagenomes.</title>
        <authorList>
            <person name="Kawai M."/>
            <person name="Futagami T."/>
            <person name="Toyoda A."/>
            <person name="Takaki Y."/>
            <person name="Nishi S."/>
            <person name="Hori S."/>
            <person name="Arai W."/>
            <person name="Tsubouchi T."/>
            <person name="Morono Y."/>
            <person name="Uchiyama I."/>
            <person name="Ito T."/>
            <person name="Fujiyama A."/>
            <person name="Inagaki F."/>
            <person name="Takami H."/>
        </authorList>
    </citation>
    <scope>NUCLEOTIDE SEQUENCE</scope>
    <source>
        <strain evidence="3">Expedition CK06-06</strain>
    </source>
</reference>
<evidence type="ECO:0000313" key="3">
    <source>
        <dbReference type="EMBL" id="GAH10818.1"/>
    </source>
</evidence>
<evidence type="ECO:0008006" key="4">
    <source>
        <dbReference type="Google" id="ProtNLM"/>
    </source>
</evidence>
<protein>
    <recommendedName>
        <fullName evidence="4">Beta-lactamase</fullName>
    </recommendedName>
</protein>
<keyword evidence="2" id="KW-0677">Repeat</keyword>
<comment type="similarity">
    <text evidence="1">Belongs to the hcp beta-lactamase family.</text>
</comment>
<dbReference type="PANTHER" id="PTHR13891">
    <property type="entry name" value="CYTOCHROME C OXIDASE ASSEMBLY FACTOR 7"/>
    <property type="match status" value="1"/>
</dbReference>
<sequence length="228" mass="25177">CKGADHGKQYSGSACQELAKFYLKGNSVDRDVARAVDLLRRGCKRPSRRACLDLGNLLLDEQEIEQDVAGAVAAFSRACEGKKKEAKACSRLGVMLARGVEIPRDAVKAEQFLIDGCTFPKWVGTACYELARLYETDLSGRKSEQEITDIYRVACQRADSKRNGDACVAAARRELEGKGKSQGIKQGNNWASQLYSRGCQLKHLESCKLSCELHCQEGQQHACRPNFP</sequence>
<feature type="non-terminal residue" evidence="3">
    <location>
        <position position="1"/>
    </location>
</feature>
<organism evidence="3">
    <name type="scientific">marine sediment metagenome</name>
    <dbReference type="NCBI Taxonomy" id="412755"/>
    <lineage>
        <taxon>unclassified sequences</taxon>
        <taxon>metagenomes</taxon>
        <taxon>ecological metagenomes</taxon>
    </lineage>
</organism>
<accession>X1EQ81</accession>
<gene>
    <name evidence="3" type="ORF">S01H4_56039</name>
</gene>
<dbReference type="PANTHER" id="PTHR13891:SF1">
    <property type="entry name" value="CYTOCHROME C OXIDASE ASSEMBLY FACTOR 7"/>
    <property type="match status" value="1"/>
</dbReference>
<dbReference type="Gene3D" id="1.25.40.10">
    <property type="entry name" value="Tetratricopeptide repeat domain"/>
    <property type="match status" value="1"/>
</dbReference>
<dbReference type="InterPro" id="IPR011990">
    <property type="entry name" value="TPR-like_helical_dom_sf"/>
</dbReference>
<dbReference type="InterPro" id="IPR040239">
    <property type="entry name" value="HcpB-like"/>
</dbReference>
<dbReference type="SUPFAM" id="SSF81901">
    <property type="entry name" value="HCP-like"/>
    <property type="match status" value="1"/>
</dbReference>
<proteinExistence type="inferred from homology"/>
<dbReference type="EMBL" id="BART01032426">
    <property type="protein sequence ID" value="GAH10818.1"/>
    <property type="molecule type" value="Genomic_DNA"/>
</dbReference>
<name>X1EQ81_9ZZZZ</name>
<dbReference type="SMART" id="SM00671">
    <property type="entry name" value="SEL1"/>
    <property type="match status" value="5"/>
</dbReference>
<evidence type="ECO:0000256" key="2">
    <source>
        <dbReference type="ARBA" id="ARBA00022737"/>
    </source>
</evidence>
<evidence type="ECO:0000256" key="1">
    <source>
        <dbReference type="ARBA" id="ARBA00008486"/>
    </source>
</evidence>
<comment type="caution">
    <text evidence="3">The sequence shown here is derived from an EMBL/GenBank/DDBJ whole genome shotgun (WGS) entry which is preliminary data.</text>
</comment>